<comment type="caution">
    <text evidence="2">The sequence shown here is derived from an EMBL/GenBank/DDBJ whole genome shotgun (WGS) entry which is preliminary data.</text>
</comment>
<accession>A0A9W6BUB8</accession>
<name>A0A9W6BUB8_9CHLO</name>
<keyword evidence="3" id="KW-1185">Reference proteome</keyword>
<feature type="region of interest" description="Disordered" evidence="1">
    <location>
        <begin position="155"/>
        <end position="229"/>
    </location>
</feature>
<evidence type="ECO:0000313" key="2">
    <source>
        <dbReference type="EMBL" id="GLC58203.1"/>
    </source>
</evidence>
<protein>
    <submittedName>
        <fullName evidence="2">Uncharacterized protein</fullName>
    </submittedName>
</protein>
<evidence type="ECO:0000256" key="1">
    <source>
        <dbReference type="SAM" id="MobiDB-lite"/>
    </source>
</evidence>
<gene>
    <name evidence="2" type="primary">PLEST007681</name>
    <name evidence="2" type="ORF">PLESTB_001330100</name>
</gene>
<proteinExistence type="predicted"/>
<dbReference type="Proteomes" id="UP001165080">
    <property type="component" value="Unassembled WGS sequence"/>
</dbReference>
<evidence type="ECO:0000313" key="3">
    <source>
        <dbReference type="Proteomes" id="UP001165080"/>
    </source>
</evidence>
<reference evidence="2 3" key="1">
    <citation type="journal article" date="2023" name="Commun. Biol.">
        <title>Reorganization of the ancestral sex-determining regions during the evolution of trioecy in Pleodorina starrii.</title>
        <authorList>
            <person name="Takahashi K."/>
            <person name="Suzuki S."/>
            <person name="Kawai-Toyooka H."/>
            <person name="Yamamoto K."/>
            <person name="Hamaji T."/>
            <person name="Ootsuki R."/>
            <person name="Yamaguchi H."/>
            <person name="Kawachi M."/>
            <person name="Higashiyama T."/>
            <person name="Nozaki H."/>
        </authorList>
    </citation>
    <scope>NUCLEOTIDE SEQUENCE [LARGE SCALE GENOMIC DNA]</scope>
    <source>
        <strain evidence="2 3">NIES-4479</strain>
    </source>
</reference>
<dbReference type="AlphaFoldDB" id="A0A9W6BUB8"/>
<dbReference type="EMBL" id="BRXU01000021">
    <property type="protein sequence ID" value="GLC58203.1"/>
    <property type="molecule type" value="Genomic_DNA"/>
</dbReference>
<sequence>MLSHWRRVRLGSLALRTLEGSSAAAANAQAQRAYTPNAISAIGELHASEGCSTSGCSDCGCSHGGNPLGLQWRSLLHRSATWGAGKGLEADRLASSAHGPVGALQRALTQMRDAVQTGVAAVALQVGLGRWAGGSENGGGGGGGLLLARRLPTEPEPFEDEYDDDEYEDGEYVDFDDEDLMGDLGEVQEDEDEWWKHIPDEEEEDGVGEEEDDDDVAAPPRPPASSGGR</sequence>
<organism evidence="2 3">
    <name type="scientific">Pleodorina starrii</name>
    <dbReference type="NCBI Taxonomy" id="330485"/>
    <lineage>
        <taxon>Eukaryota</taxon>
        <taxon>Viridiplantae</taxon>
        <taxon>Chlorophyta</taxon>
        <taxon>core chlorophytes</taxon>
        <taxon>Chlorophyceae</taxon>
        <taxon>CS clade</taxon>
        <taxon>Chlamydomonadales</taxon>
        <taxon>Volvocaceae</taxon>
        <taxon>Pleodorina</taxon>
    </lineage>
</organism>
<feature type="compositionally biased region" description="Acidic residues" evidence="1">
    <location>
        <begin position="200"/>
        <end position="216"/>
    </location>
</feature>
<feature type="compositionally biased region" description="Acidic residues" evidence="1">
    <location>
        <begin position="156"/>
        <end position="193"/>
    </location>
</feature>